<dbReference type="AlphaFoldDB" id="A0A450TWQ4"/>
<evidence type="ECO:0000313" key="1">
    <source>
        <dbReference type="EMBL" id="VFJ73388.1"/>
    </source>
</evidence>
<protein>
    <submittedName>
        <fullName evidence="1">Uncharacterized protein</fullName>
    </submittedName>
</protein>
<organism evidence="1">
    <name type="scientific">Candidatus Kentrum sp. FW</name>
    <dbReference type="NCBI Taxonomy" id="2126338"/>
    <lineage>
        <taxon>Bacteria</taxon>
        <taxon>Pseudomonadati</taxon>
        <taxon>Pseudomonadota</taxon>
        <taxon>Gammaproteobacteria</taxon>
        <taxon>Candidatus Kentrum</taxon>
    </lineage>
</organism>
<accession>A0A450TWQ4</accession>
<name>A0A450TWQ4_9GAMM</name>
<proteinExistence type="predicted"/>
<reference evidence="1" key="1">
    <citation type="submission" date="2019-02" db="EMBL/GenBank/DDBJ databases">
        <authorList>
            <person name="Gruber-Vodicka R. H."/>
            <person name="Seah K. B. B."/>
        </authorList>
    </citation>
    <scope>NUCLEOTIDE SEQUENCE</scope>
    <source>
        <strain evidence="1">BECK_BZ131</strain>
    </source>
</reference>
<sequence length="243" mass="26346">MVSILSMRFALPTDMSSIYWGIQGSPMAQEHRIPSRAPFTADRVEDGDRYALSLQRPRHLPRAPAKAIPDTNTTGAFLTDSDPNVEWAGGIDAGFLPKPNPAKPKPKRLSKRVWLGSGEASPQELCAILWGLASLDPSHLCSKFLVLLAEGFSGNGPSTPCAPDVSVALLSTTTKKAVGGSPAYRLWPWNTPVKGKTRPISRLKIKEFLVAGMCGWCVSPGHGGSRYIPGMHPCVWRDCDDKK</sequence>
<gene>
    <name evidence="1" type="ORF">BECKFW1821C_GA0114237_10497</name>
</gene>
<dbReference type="EMBL" id="CAADFE010000049">
    <property type="protein sequence ID" value="VFJ73388.1"/>
    <property type="molecule type" value="Genomic_DNA"/>
</dbReference>